<reference evidence="1 2" key="1">
    <citation type="journal article" date="2007" name="Science">
        <title>The Chlamydomonas genome reveals the evolution of key animal and plant functions.</title>
        <authorList>
            <person name="Merchant S.S."/>
            <person name="Prochnik S.E."/>
            <person name="Vallon O."/>
            <person name="Harris E.H."/>
            <person name="Karpowicz S.J."/>
            <person name="Witman G.B."/>
            <person name="Terry A."/>
            <person name="Salamov A."/>
            <person name="Fritz-Laylin L.K."/>
            <person name="Marechal-Drouard L."/>
            <person name="Marshall W.F."/>
            <person name="Qu L.H."/>
            <person name="Nelson D.R."/>
            <person name="Sanderfoot A.A."/>
            <person name="Spalding M.H."/>
            <person name="Kapitonov V.V."/>
            <person name="Ren Q."/>
            <person name="Ferris P."/>
            <person name="Lindquist E."/>
            <person name="Shapiro H."/>
            <person name="Lucas S.M."/>
            <person name="Grimwood J."/>
            <person name="Schmutz J."/>
            <person name="Cardol P."/>
            <person name="Cerutti H."/>
            <person name="Chanfreau G."/>
            <person name="Chen C.L."/>
            <person name="Cognat V."/>
            <person name="Croft M.T."/>
            <person name="Dent R."/>
            <person name="Dutcher S."/>
            <person name="Fernandez E."/>
            <person name="Fukuzawa H."/>
            <person name="Gonzalez-Ballester D."/>
            <person name="Gonzalez-Halphen D."/>
            <person name="Hallmann A."/>
            <person name="Hanikenne M."/>
            <person name="Hippler M."/>
            <person name="Inwood W."/>
            <person name="Jabbari K."/>
            <person name="Kalanon M."/>
            <person name="Kuras R."/>
            <person name="Lefebvre P.A."/>
            <person name="Lemaire S.D."/>
            <person name="Lobanov A.V."/>
            <person name="Lohr M."/>
            <person name="Manuell A."/>
            <person name="Meier I."/>
            <person name="Mets L."/>
            <person name="Mittag M."/>
            <person name="Mittelmeier T."/>
            <person name="Moroney J.V."/>
            <person name="Moseley J."/>
            <person name="Napoli C."/>
            <person name="Nedelcu A.M."/>
            <person name="Niyogi K."/>
            <person name="Novoselov S.V."/>
            <person name="Paulsen I.T."/>
            <person name="Pazour G."/>
            <person name="Purton S."/>
            <person name="Ral J.P."/>
            <person name="Riano-Pachon D.M."/>
            <person name="Riekhof W."/>
            <person name="Rymarquis L."/>
            <person name="Schroda M."/>
            <person name="Stern D."/>
            <person name="Umen J."/>
            <person name="Willows R."/>
            <person name="Wilson N."/>
            <person name="Zimmer S.L."/>
            <person name="Allmer J."/>
            <person name="Balk J."/>
            <person name="Bisova K."/>
            <person name="Chen C.J."/>
            <person name="Elias M."/>
            <person name="Gendler K."/>
            <person name="Hauser C."/>
            <person name="Lamb M.R."/>
            <person name="Ledford H."/>
            <person name="Long J.C."/>
            <person name="Minagawa J."/>
            <person name="Page M.D."/>
            <person name="Pan J."/>
            <person name="Pootakham W."/>
            <person name="Roje S."/>
            <person name="Rose A."/>
            <person name="Stahlberg E."/>
            <person name="Terauchi A.M."/>
            <person name="Yang P."/>
            <person name="Ball S."/>
            <person name="Bowler C."/>
            <person name="Dieckmann C.L."/>
            <person name="Gladyshev V.N."/>
            <person name="Green P."/>
            <person name="Jorgensen R."/>
            <person name="Mayfield S."/>
            <person name="Mueller-Roeber B."/>
            <person name="Rajamani S."/>
            <person name="Sayre R.T."/>
            <person name="Brokstein P."/>
            <person name="Dubchak I."/>
            <person name="Goodstein D."/>
            <person name="Hornick L."/>
            <person name="Huang Y.W."/>
            <person name="Jhaveri J."/>
            <person name="Luo Y."/>
            <person name="Martinez D."/>
            <person name="Ngau W.C."/>
            <person name="Otillar B."/>
            <person name="Poliakov A."/>
            <person name="Porter A."/>
            <person name="Szajkowski L."/>
            <person name="Werner G."/>
            <person name="Zhou K."/>
            <person name="Grigoriev I.V."/>
            <person name="Rokhsar D.S."/>
            <person name="Grossman A.R."/>
        </authorList>
    </citation>
    <scope>NUCLEOTIDE SEQUENCE [LARGE SCALE GENOMIC DNA]</scope>
    <source>
        <strain evidence="2">CC-503</strain>
    </source>
</reference>
<sequence>MWRVKLETLGTANETGGGGVAHQHECKEAWEKCLWASETELQRGLRNSPPSYNTNALNWSAYALLSGARSVELELHAAAAPGAATAAAAAAVAAAAAALASAASGAATSTASGLAMASAVSAAEEDRLVVAAPPLAPQHEAAACGHNQR</sequence>
<keyword evidence="2" id="KW-1185">Reference proteome</keyword>
<name>A0A2K3DFJ3_CHLRE</name>
<protein>
    <submittedName>
        <fullName evidence="1">Uncharacterized protein</fullName>
    </submittedName>
</protein>
<evidence type="ECO:0000313" key="2">
    <source>
        <dbReference type="Proteomes" id="UP000006906"/>
    </source>
</evidence>
<dbReference type="Gramene" id="PNW79295">
    <property type="protein sequence ID" value="PNW79295"/>
    <property type="gene ID" value="CHLRE_09g409728v5"/>
</dbReference>
<proteinExistence type="predicted"/>
<dbReference type="GeneID" id="66054877"/>
<dbReference type="InParanoid" id="A0A2K3DFJ3"/>
<dbReference type="RefSeq" id="XP_042921540.1">
    <property type="nucleotide sequence ID" value="XM_043066244.1"/>
</dbReference>
<dbReference type="AlphaFoldDB" id="A0A2K3DFJ3"/>
<dbReference type="Proteomes" id="UP000006906">
    <property type="component" value="Chromosome 9"/>
</dbReference>
<dbReference type="EMBL" id="CM008970">
    <property type="protein sequence ID" value="PNW79295.1"/>
    <property type="molecule type" value="Genomic_DNA"/>
</dbReference>
<gene>
    <name evidence="1" type="ORF">CHLRE_09g409728v5</name>
</gene>
<organism evidence="1 2">
    <name type="scientific">Chlamydomonas reinhardtii</name>
    <name type="common">Chlamydomonas smithii</name>
    <dbReference type="NCBI Taxonomy" id="3055"/>
    <lineage>
        <taxon>Eukaryota</taxon>
        <taxon>Viridiplantae</taxon>
        <taxon>Chlorophyta</taxon>
        <taxon>core chlorophytes</taxon>
        <taxon>Chlorophyceae</taxon>
        <taxon>CS clade</taxon>
        <taxon>Chlamydomonadales</taxon>
        <taxon>Chlamydomonadaceae</taxon>
        <taxon>Chlamydomonas</taxon>
    </lineage>
</organism>
<accession>A0A2K3DFJ3</accession>
<dbReference type="KEGG" id="cre:CHLRE_09g409728v5"/>
<evidence type="ECO:0000313" key="1">
    <source>
        <dbReference type="EMBL" id="PNW79295.1"/>
    </source>
</evidence>